<reference evidence="4" key="1">
    <citation type="submission" date="2017-04" db="EMBL/GenBank/DDBJ databases">
        <authorList>
            <person name="Varghese N."/>
            <person name="Submissions S."/>
        </authorList>
    </citation>
    <scope>NUCLEOTIDE SEQUENCE [LARGE SCALE GENOMIC DNA]</scope>
    <source>
        <strain evidence="4">LMG 29540</strain>
    </source>
</reference>
<organism evidence="3 4">
    <name type="scientific">Paraburkholderia susongensis</name>
    <dbReference type="NCBI Taxonomy" id="1515439"/>
    <lineage>
        <taxon>Bacteria</taxon>
        <taxon>Pseudomonadati</taxon>
        <taxon>Pseudomonadota</taxon>
        <taxon>Betaproteobacteria</taxon>
        <taxon>Burkholderiales</taxon>
        <taxon>Burkholderiaceae</taxon>
        <taxon>Paraburkholderia</taxon>
    </lineage>
</organism>
<dbReference type="CDD" id="cd01144">
    <property type="entry name" value="BtuF"/>
    <property type="match status" value="1"/>
</dbReference>
<gene>
    <name evidence="3" type="ORF">SAMN06265784_104397</name>
</gene>
<keyword evidence="4" id="KW-1185">Reference proteome</keyword>
<evidence type="ECO:0000313" key="3">
    <source>
        <dbReference type="EMBL" id="SMG45653.1"/>
    </source>
</evidence>
<protein>
    <submittedName>
        <fullName evidence="3">Iron complex transport system substrate-binding protein</fullName>
    </submittedName>
</protein>
<name>A0A1X7KW15_9BURK</name>
<dbReference type="SUPFAM" id="SSF53807">
    <property type="entry name" value="Helical backbone' metal receptor"/>
    <property type="match status" value="1"/>
</dbReference>
<accession>A0A1X7KW15</accession>
<keyword evidence="1" id="KW-0732">Signal</keyword>
<dbReference type="Proteomes" id="UP000193228">
    <property type="component" value="Unassembled WGS sequence"/>
</dbReference>
<dbReference type="RefSeq" id="WP_244196023.1">
    <property type="nucleotide sequence ID" value="NZ_FXAT01000004.1"/>
</dbReference>
<feature type="domain" description="Fe/B12 periplasmic-binding" evidence="2">
    <location>
        <begin position="88"/>
        <end position="341"/>
    </location>
</feature>
<dbReference type="InterPro" id="IPR054828">
    <property type="entry name" value="Vit_B12_bind_prot"/>
</dbReference>
<proteinExistence type="predicted"/>
<dbReference type="PROSITE" id="PS50983">
    <property type="entry name" value="FE_B12_PBP"/>
    <property type="match status" value="1"/>
</dbReference>
<dbReference type="PANTHER" id="PTHR30535:SF34">
    <property type="entry name" value="MOLYBDATE-BINDING PROTEIN MOLA"/>
    <property type="match status" value="1"/>
</dbReference>
<dbReference type="PANTHER" id="PTHR30535">
    <property type="entry name" value="VITAMIN B12-BINDING PROTEIN"/>
    <property type="match status" value="1"/>
</dbReference>
<dbReference type="InterPro" id="IPR002491">
    <property type="entry name" value="ABC_transptr_periplasmic_BD"/>
</dbReference>
<evidence type="ECO:0000256" key="1">
    <source>
        <dbReference type="ARBA" id="ARBA00022729"/>
    </source>
</evidence>
<dbReference type="Pfam" id="PF01497">
    <property type="entry name" value="Peripla_BP_2"/>
    <property type="match status" value="1"/>
</dbReference>
<dbReference type="EMBL" id="FXAT01000004">
    <property type="protein sequence ID" value="SMG45653.1"/>
    <property type="molecule type" value="Genomic_DNA"/>
</dbReference>
<dbReference type="NCBIfam" id="NF038402">
    <property type="entry name" value="TroA_like"/>
    <property type="match status" value="1"/>
</dbReference>
<sequence length="349" mass="37037">MSAPMQSRPSAAAGPVALGGNLHEAATRYVIPSGFGFGFGVFSSFFPRVTSRLFAAASLSLTALAAHAAITVTDDSGATVTLPAPAQRVISLAPNVTELLYAAGGGAKMVGAVSYSDYPPEAKQLPRVGDNKSLDLERIVALKPDLVVVWRHGNAERQIDRLRELHIPLFFSEPRRLDDVAVALTKLGQLLGTSPTANTAAAAYRDDIARLRARYASRPTVSVFYQVWDKPLMTLNGEHMVSDVIALCGGRNVFAGLQPLVPTVSTEAVLAANPEAIVTAAPGATPPDTTLPQLDTWRAWPGLAAVANDNLFAIDGDLITRAAPRIAQGARQLCEDLDLARSRRKTRAP</sequence>
<evidence type="ECO:0000259" key="2">
    <source>
        <dbReference type="PROSITE" id="PS50983"/>
    </source>
</evidence>
<dbReference type="GO" id="GO:0071281">
    <property type="term" value="P:cellular response to iron ion"/>
    <property type="evidence" value="ECO:0007669"/>
    <property type="project" value="TreeGrafter"/>
</dbReference>
<dbReference type="Gene3D" id="3.40.50.1980">
    <property type="entry name" value="Nitrogenase molybdenum iron protein domain"/>
    <property type="match status" value="2"/>
</dbReference>
<dbReference type="AlphaFoldDB" id="A0A1X7KW15"/>
<dbReference type="InterPro" id="IPR050902">
    <property type="entry name" value="ABC_Transporter_SBP"/>
</dbReference>
<evidence type="ECO:0000313" key="4">
    <source>
        <dbReference type="Proteomes" id="UP000193228"/>
    </source>
</evidence>
<dbReference type="STRING" id="1515439.SAMN06265784_104397"/>